<evidence type="ECO:0000256" key="3">
    <source>
        <dbReference type="ARBA" id="ARBA00023125"/>
    </source>
</evidence>
<dbReference type="CDD" id="cd00156">
    <property type="entry name" value="REC"/>
    <property type="match status" value="1"/>
</dbReference>
<dbReference type="PROSITE" id="PS51755">
    <property type="entry name" value="OMPR_PHOB"/>
    <property type="match status" value="1"/>
</dbReference>
<dbReference type="SUPFAM" id="SSF52172">
    <property type="entry name" value="CheY-like"/>
    <property type="match status" value="1"/>
</dbReference>
<organism evidence="8 9">
    <name type="scientific">Marinospirillum alkalitolerans</name>
    <dbReference type="NCBI Taxonomy" id="3123374"/>
    <lineage>
        <taxon>Bacteria</taxon>
        <taxon>Pseudomonadati</taxon>
        <taxon>Pseudomonadota</taxon>
        <taxon>Gammaproteobacteria</taxon>
        <taxon>Oceanospirillales</taxon>
        <taxon>Oceanospirillaceae</taxon>
        <taxon>Marinospirillum</taxon>
    </lineage>
</organism>
<comment type="caution">
    <text evidence="8">The sequence shown here is derived from an EMBL/GenBank/DDBJ whole genome shotgun (WGS) entry which is preliminary data.</text>
</comment>
<feature type="domain" description="OmpR/PhoB-type" evidence="7">
    <location>
        <begin position="123"/>
        <end position="225"/>
    </location>
</feature>
<feature type="modified residue" description="4-aspartylphosphate" evidence="4">
    <location>
        <position position="53"/>
    </location>
</feature>
<dbReference type="CDD" id="cd00383">
    <property type="entry name" value="trans_reg_C"/>
    <property type="match status" value="1"/>
</dbReference>
<evidence type="ECO:0000256" key="2">
    <source>
        <dbReference type="ARBA" id="ARBA00023012"/>
    </source>
</evidence>
<reference evidence="8 9" key="1">
    <citation type="submission" date="2024-02" db="EMBL/GenBank/DDBJ databases">
        <title>Marinospirillum sp. MEB 164 isolated from Lonar lake sediment.</title>
        <authorList>
            <person name="Joshi A."/>
            <person name="Thite S."/>
        </authorList>
    </citation>
    <scope>NUCLEOTIDE SEQUENCE [LARGE SCALE GENOMIC DNA]</scope>
    <source>
        <strain evidence="8 9">MEB164</strain>
    </source>
</reference>
<sequence length="233" mass="26198">MLCAAIVEDDLDQARLVASWIKSLGYQASLFVSAELFIAAQEKGQTFDLILVDWFLPGMSGLDLVQLLAQQVQRPPIIFMTRLQHENELAQALHSGADDFISKPLSKTVLLARVYAVMRRHQPVDLQAPHKEMSLDAATLTLNFRGQDVKLTTSECRLMQLFLHSSDCLFSREELADSLWGDSEKAHQGRALDLAISRLRKKLSLMTPPLGDVVNHYAQGYRFVFYHKAEAVS</sequence>
<dbReference type="Proteomes" id="UP001621714">
    <property type="component" value="Unassembled WGS sequence"/>
</dbReference>
<keyword evidence="1 4" id="KW-0597">Phosphoprotein</keyword>
<dbReference type="Pfam" id="PF00486">
    <property type="entry name" value="Trans_reg_C"/>
    <property type="match status" value="1"/>
</dbReference>
<gene>
    <name evidence="8" type="ORF">V6U78_08350</name>
</gene>
<evidence type="ECO:0000259" key="6">
    <source>
        <dbReference type="PROSITE" id="PS50110"/>
    </source>
</evidence>
<evidence type="ECO:0000313" key="8">
    <source>
        <dbReference type="EMBL" id="MFK7161044.1"/>
    </source>
</evidence>
<accession>A0ABW8PYW4</accession>
<dbReference type="InterPro" id="IPR039420">
    <property type="entry name" value="WalR-like"/>
</dbReference>
<dbReference type="RefSeq" id="WP_405339342.1">
    <property type="nucleotide sequence ID" value="NZ_JBANFI010000004.1"/>
</dbReference>
<keyword evidence="3 5" id="KW-0238">DNA-binding</keyword>
<dbReference type="InterPro" id="IPR001867">
    <property type="entry name" value="OmpR/PhoB-type_DNA-bd"/>
</dbReference>
<dbReference type="SMART" id="SM00862">
    <property type="entry name" value="Trans_reg_C"/>
    <property type="match status" value="1"/>
</dbReference>
<name>A0ABW8PYW4_9GAMM</name>
<feature type="domain" description="Response regulatory" evidence="6">
    <location>
        <begin position="3"/>
        <end position="118"/>
    </location>
</feature>
<dbReference type="SMART" id="SM00448">
    <property type="entry name" value="REC"/>
    <property type="match status" value="1"/>
</dbReference>
<dbReference type="InterPro" id="IPR036388">
    <property type="entry name" value="WH-like_DNA-bd_sf"/>
</dbReference>
<dbReference type="Gene3D" id="3.40.50.2300">
    <property type="match status" value="1"/>
</dbReference>
<dbReference type="InterPro" id="IPR011006">
    <property type="entry name" value="CheY-like_superfamily"/>
</dbReference>
<feature type="DNA-binding region" description="OmpR/PhoB-type" evidence="5">
    <location>
        <begin position="123"/>
        <end position="225"/>
    </location>
</feature>
<evidence type="ECO:0000313" key="9">
    <source>
        <dbReference type="Proteomes" id="UP001621714"/>
    </source>
</evidence>
<evidence type="ECO:0000256" key="5">
    <source>
        <dbReference type="PROSITE-ProRule" id="PRU01091"/>
    </source>
</evidence>
<keyword evidence="9" id="KW-1185">Reference proteome</keyword>
<proteinExistence type="predicted"/>
<evidence type="ECO:0000256" key="4">
    <source>
        <dbReference type="PROSITE-ProRule" id="PRU00169"/>
    </source>
</evidence>
<dbReference type="Pfam" id="PF00072">
    <property type="entry name" value="Response_reg"/>
    <property type="match status" value="1"/>
</dbReference>
<dbReference type="EMBL" id="JBANFI010000004">
    <property type="protein sequence ID" value="MFK7161044.1"/>
    <property type="molecule type" value="Genomic_DNA"/>
</dbReference>
<dbReference type="PROSITE" id="PS50110">
    <property type="entry name" value="RESPONSE_REGULATORY"/>
    <property type="match status" value="1"/>
</dbReference>
<evidence type="ECO:0000259" key="7">
    <source>
        <dbReference type="PROSITE" id="PS51755"/>
    </source>
</evidence>
<dbReference type="InterPro" id="IPR001789">
    <property type="entry name" value="Sig_transdc_resp-reg_receiver"/>
</dbReference>
<dbReference type="Gene3D" id="1.10.10.10">
    <property type="entry name" value="Winged helix-like DNA-binding domain superfamily/Winged helix DNA-binding domain"/>
    <property type="match status" value="1"/>
</dbReference>
<dbReference type="PANTHER" id="PTHR48111">
    <property type="entry name" value="REGULATOR OF RPOS"/>
    <property type="match status" value="1"/>
</dbReference>
<dbReference type="PANTHER" id="PTHR48111:SF40">
    <property type="entry name" value="PHOSPHATE REGULON TRANSCRIPTIONAL REGULATORY PROTEIN PHOB"/>
    <property type="match status" value="1"/>
</dbReference>
<protein>
    <submittedName>
        <fullName evidence="8">Response regulator transcription factor</fullName>
    </submittedName>
</protein>
<keyword evidence="2" id="KW-0902">Two-component regulatory system</keyword>
<evidence type="ECO:0000256" key="1">
    <source>
        <dbReference type="ARBA" id="ARBA00022553"/>
    </source>
</evidence>